<keyword evidence="1" id="KW-0863">Zinc-finger</keyword>
<keyword evidence="1" id="KW-0479">Metal-binding</keyword>
<dbReference type="InterPro" id="IPR013083">
    <property type="entry name" value="Znf_RING/FYVE/PHD"/>
</dbReference>
<dbReference type="SUPFAM" id="SSF57850">
    <property type="entry name" value="RING/U-box"/>
    <property type="match status" value="1"/>
</dbReference>
<dbReference type="GO" id="GO:0008270">
    <property type="term" value="F:zinc ion binding"/>
    <property type="evidence" value="ECO:0007669"/>
    <property type="project" value="UniProtKB-KW"/>
</dbReference>
<evidence type="ECO:0000256" key="2">
    <source>
        <dbReference type="SAM" id="MobiDB-lite"/>
    </source>
</evidence>
<gene>
    <name evidence="4" type="ORF">OE88DRAFT_1631483</name>
</gene>
<dbReference type="STRING" id="5364.A0A5C3MYF4"/>
<evidence type="ECO:0000256" key="1">
    <source>
        <dbReference type="PROSITE-ProRule" id="PRU00175"/>
    </source>
</evidence>
<feature type="non-terminal residue" evidence="4">
    <location>
        <position position="1"/>
    </location>
</feature>
<feature type="domain" description="RING-type" evidence="3">
    <location>
        <begin position="51"/>
        <end position="93"/>
    </location>
</feature>
<keyword evidence="1" id="KW-0862">Zinc</keyword>
<accession>A0A5C3MYF4</accession>
<proteinExistence type="predicted"/>
<sequence length="160" mass="18484">DQDFDSSYETLLALASSVGDALPRSTPEHVIASMPTGFYKDWADAESETRCPICLDDYKSLDPVLKMHDCRHWLHKECLETWLRSATTCPVCRQRVRPQRDRAPSPPVAGPSVENLPNQSGEEDSDENPWQVEEEVDWLMPLPMHRHPRHRPRERRGQQQ</sequence>
<evidence type="ECO:0000259" key="3">
    <source>
        <dbReference type="PROSITE" id="PS50089"/>
    </source>
</evidence>
<dbReference type="EMBL" id="ML213513">
    <property type="protein sequence ID" value="TFK50539.1"/>
    <property type="molecule type" value="Genomic_DNA"/>
</dbReference>
<reference evidence="4 5" key="1">
    <citation type="journal article" date="2019" name="Nat. Ecol. Evol.">
        <title>Megaphylogeny resolves global patterns of mushroom evolution.</title>
        <authorList>
            <person name="Varga T."/>
            <person name="Krizsan K."/>
            <person name="Foldi C."/>
            <person name="Dima B."/>
            <person name="Sanchez-Garcia M."/>
            <person name="Sanchez-Ramirez S."/>
            <person name="Szollosi G.J."/>
            <person name="Szarkandi J.G."/>
            <person name="Papp V."/>
            <person name="Albert L."/>
            <person name="Andreopoulos W."/>
            <person name="Angelini C."/>
            <person name="Antonin V."/>
            <person name="Barry K.W."/>
            <person name="Bougher N.L."/>
            <person name="Buchanan P."/>
            <person name="Buyck B."/>
            <person name="Bense V."/>
            <person name="Catcheside P."/>
            <person name="Chovatia M."/>
            <person name="Cooper J."/>
            <person name="Damon W."/>
            <person name="Desjardin D."/>
            <person name="Finy P."/>
            <person name="Geml J."/>
            <person name="Haridas S."/>
            <person name="Hughes K."/>
            <person name="Justo A."/>
            <person name="Karasinski D."/>
            <person name="Kautmanova I."/>
            <person name="Kiss B."/>
            <person name="Kocsube S."/>
            <person name="Kotiranta H."/>
            <person name="LaButti K.M."/>
            <person name="Lechner B.E."/>
            <person name="Liimatainen K."/>
            <person name="Lipzen A."/>
            <person name="Lukacs Z."/>
            <person name="Mihaltcheva S."/>
            <person name="Morgado L.N."/>
            <person name="Niskanen T."/>
            <person name="Noordeloos M.E."/>
            <person name="Ohm R.A."/>
            <person name="Ortiz-Santana B."/>
            <person name="Ovrebo C."/>
            <person name="Racz N."/>
            <person name="Riley R."/>
            <person name="Savchenko A."/>
            <person name="Shiryaev A."/>
            <person name="Soop K."/>
            <person name="Spirin V."/>
            <person name="Szebenyi C."/>
            <person name="Tomsovsky M."/>
            <person name="Tulloss R.E."/>
            <person name="Uehling J."/>
            <person name="Grigoriev I.V."/>
            <person name="Vagvolgyi C."/>
            <person name="Papp T."/>
            <person name="Martin F.M."/>
            <person name="Miettinen O."/>
            <person name="Hibbett D.S."/>
            <person name="Nagy L.G."/>
        </authorList>
    </citation>
    <scope>NUCLEOTIDE SEQUENCE [LARGE SCALE GENOMIC DNA]</scope>
    <source>
        <strain evidence="4 5">OMC1185</strain>
    </source>
</reference>
<dbReference type="InterPro" id="IPR001841">
    <property type="entry name" value="Znf_RING"/>
</dbReference>
<dbReference type="Pfam" id="PF13639">
    <property type="entry name" value="zf-RING_2"/>
    <property type="match status" value="1"/>
</dbReference>
<dbReference type="Gene3D" id="3.30.40.10">
    <property type="entry name" value="Zinc/RING finger domain, C3HC4 (zinc finger)"/>
    <property type="match status" value="1"/>
</dbReference>
<dbReference type="Proteomes" id="UP000305948">
    <property type="component" value="Unassembled WGS sequence"/>
</dbReference>
<dbReference type="AlphaFoldDB" id="A0A5C3MYF4"/>
<dbReference type="PANTHER" id="PTHR47035">
    <property type="entry name" value="OS11G0150450 PROTEIN"/>
    <property type="match status" value="1"/>
</dbReference>
<name>A0A5C3MYF4_9AGAM</name>
<dbReference type="PANTHER" id="PTHR47035:SF3">
    <property type="entry name" value="OS11G0150450 PROTEIN"/>
    <property type="match status" value="1"/>
</dbReference>
<feature type="compositionally biased region" description="Acidic residues" evidence="2">
    <location>
        <begin position="121"/>
        <end position="137"/>
    </location>
</feature>
<feature type="compositionally biased region" description="Basic residues" evidence="2">
    <location>
        <begin position="144"/>
        <end position="154"/>
    </location>
</feature>
<evidence type="ECO:0000313" key="4">
    <source>
        <dbReference type="EMBL" id="TFK50539.1"/>
    </source>
</evidence>
<keyword evidence="5" id="KW-1185">Reference proteome</keyword>
<dbReference type="OrthoDB" id="8062037at2759"/>
<protein>
    <recommendedName>
        <fullName evidence="3">RING-type domain-containing protein</fullName>
    </recommendedName>
</protein>
<organism evidence="4 5">
    <name type="scientific">Heliocybe sulcata</name>
    <dbReference type="NCBI Taxonomy" id="5364"/>
    <lineage>
        <taxon>Eukaryota</taxon>
        <taxon>Fungi</taxon>
        <taxon>Dikarya</taxon>
        <taxon>Basidiomycota</taxon>
        <taxon>Agaricomycotina</taxon>
        <taxon>Agaricomycetes</taxon>
        <taxon>Gloeophyllales</taxon>
        <taxon>Gloeophyllaceae</taxon>
        <taxon>Heliocybe</taxon>
    </lineage>
</organism>
<evidence type="ECO:0000313" key="5">
    <source>
        <dbReference type="Proteomes" id="UP000305948"/>
    </source>
</evidence>
<dbReference type="SMART" id="SM00184">
    <property type="entry name" value="RING"/>
    <property type="match status" value="1"/>
</dbReference>
<dbReference type="PROSITE" id="PS50089">
    <property type="entry name" value="ZF_RING_2"/>
    <property type="match status" value="1"/>
</dbReference>
<feature type="region of interest" description="Disordered" evidence="2">
    <location>
        <begin position="93"/>
        <end position="160"/>
    </location>
</feature>
<dbReference type="InterPro" id="IPR053070">
    <property type="entry name" value="RING-type_E3_ubiquitin-ligase"/>
</dbReference>